<dbReference type="GO" id="GO:0030833">
    <property type="term" value="P:regulation of actin filament polymerization"/>
    <property type="evidence" value="ECO:0007669"/>
    <property type="project" value="Ensembl"/>
</dbReference>
<sequence length="488" mass="51384">MMLLFPSLAEAPPLPASPAHTSHLIGPALGPAPPAGRSGSGTCCAGFLCSGAGRAGAMELVALGLAALLGLSSAVLEVEVGRSSVTVIQGQRAILPVSYTTHSSSEPYVTWHLERPGNPHPFQILVYMSGTTKVEDLDLKRRLNFLYPMPFHNVSLAINDTKEMDSGQYMCTVNVAGDTTKMGKNTGLVNLTVLVPPSSPKCQIHGSPHTGGNITMTCRSIVGKPAPSYRWQRTGPNSQVFYAPVQDHVKGVLTLKNLTTDMSGTYVCNASSISGYSNCTIILEVNPPFNAAVVAGAVVGTLIGLGLIILFLLQMMAYRKKKKEAQEEMANEIREDAVAPKTLSWAKGPGSDVVSKNGTLSSMSTTRDHKLYASKPASDTASITTATGSTVGFKPPFSNPRSGTLTPTPSLSSQSLPLYFPPMVNGVHCHHVNVPTHRSTLHRTNGAQPQAPRQQEAVAPPGLSTSTLGRMGAVPVMVPAQSQAGSLV</sequence>
<keyword evidence="2" id="KW-1133">Transmembrane helix</keyword>
<dbReference type="SMART" id="SM00408">
    <property type="entry name" value="IGc2"/>
    <property type="match status" value="1"/>
</dbReference>
<dbReference type="GO" id="GO:0008104">
    <property type="term" value="P:intracellular protein localization"/>
    <property type="evidence" value="ECO:0007669"/>
    <property type="project" value="Ensembl"/>
</dbReference>
<dbReference type="GO" id="GO:0005886">
    <property type="term" value="C:plasma membrane"/>
    <property type="evidence" value="ECO:0000318"/>
    <property type="project" value="GO_Central"/>
</dbReference>
<dbReference type="InterPro" id="IPR036179">
    <property type="entry name" value="Ig-like_dom_sf"/>
</dbReference>
<keyword evidence="5" id="KW-1185">Reference proteome</keyword>
<evidence type="ECO:0000313" key="5">
    <source>
        <dbReference type="Proteomes" id="UP000001646"/>
    </source>
</evidence>
<dbReference type="AlphaFoldDB" id="H9G3F3"/>
<dbReference type="Bgee" id="ENSACAG00000000227">
    <property type="expression patterns" value="Expressed in lung and 13 other cell types or tissues"/>
</dbReference>
<keyword evidence="2" id="KW-0472">Membrane</keyword>
<dbReference type="GO" id="GO:0005912">
    <property type="term" value="C:adherens junction"/>
    <property type="evidence" value="ECO:0000318"/>
    <property type="project" value="GO_Central"/>
</dbReference>
<dbReference type="CDD" id="cd00096">
    <property type="entry name" value="Ig"/>
    <property type="match status" value="1"/>
</dbReference>
<dbReference type="Proteomes" id="UP000001646">
    <property type="component" value="Unplaced"/>
</dbReference>
<dbReference type="SUPFAM" id="SSF48726">
    <property type="entry name" value="Immunoglobulin"/>
    <property type="match status" value="2"/>
</dbReference>
<dbReference type="PANTHER" id="PTHR44549:SF1">
    <property type="entry name" value="ENDOTHELIAL CELL-SELECTIVE ADHESION MOLECULE"/>
    <property type="match status" value="1"/>
</dbReference>
<reference evidence="4" key="2">
    <citation type="submission" date="2025-08" db="UniProtKB">
        <authorList>
            <consortium name="Ensembl"/>
        </authorList>
    </citation>
    <scope>IDENTIFICATION</scope>
</reference>
<dbReference type="GO" id="GO:0098632">
    <property type="term" value="F:cell-cell adhesion mediator activity"/>
    <property type="evidence" value="ECO:0000318"/>
    <property type="project" value="GO_Central"/>
</dbReference>
<dbReference type="PANTHER" id="PTHR44549">
    <property type="entry name" value="ENDOTHELIAL CELL-SELECTIVE ADHESION MOLECULE"/>
    <property type="match status" value="1"/>
</dbReference>
<reference evidence="4" key="1">
    <citation type="submission" date="2009-12" db="EMBL/GenBank/DDBJ databases">
        <title>The Genome Sequence of Anolis carolinensis (Green Anole Lizard).</title>
        <authorList>
            <consortium name="The Genome Sequencing Platform"/>
            <person name="Di Palma F."/>
            <person name="Alfoldi J."/>
            <person name="Heiman D."/>
            <person name="Young S."/>
            <person name="Grabherr M."/>
            <person name="Johnson J."/>
            <person name="Lander E.S."/>
            <person name="Lindblad-Toh K."/>
        </authorList>
    </citation>
    <scope>NUCLEOTIDE SEQUENCE [LARGE SCALE GENOMIC DNA]</scope>
    <source>
        <strain evidence="4">JBL SC #1</strain>
    </source>
</reference>
<evidence type="ECO:0000256" key="1">
    <source>
        <dbReference type="SAM" id="MobiDB-lite"/>
    </source>
</evidence>
<accession>H9G3F3</accession>
<feature type="domain" description="Ig-like" evidence="3">
    <location>
        <begin position="200"/>
        <end position="286"/>
    </location>
</feature>
<dbReference type="InterPro" id="IPR013783">
    <property type="entry name" value="Ig-like_fold"/>
</dbReference>
<evidence type="ECO:0000313" key="4">
    <source>
        <dbReference type="Ensembl" id="ENSACAP00000000215.3"/>
    </source>
</evidence>
<dbReference type="InterPro" id="IPR003599">
    <property type="entry name" value="Ig_sub"/>
</dbReference>
<evidence type="ECO:0000256" key="2">
    <source>
        <dbReference type="SAM" id="Phobius"/>
    </source>
</evidence>
<dbReference type="Gene3D" id="2.60.40.10">
    <property type="entry name" value="Immunoglobulins"/>
    <property type="match status" value="2"/>
</dbReference>
<dbReference type="Ensembl" id="ENSACAT00000000219.4">
    <property type="protein sequence ID" value="ENSACAP00000000215.3"/>
    <property type="gene ID" value="ENSACAG00000000227.4"/>
</dbReference>
<dbReference type="InterPro" id="IPR003598">
    <property type="entry name" value="Ig_sub2"/>
</dbReference>
<dbReference type="STRING" id="28377.ENSACAP00000000215"/>
<dbReference type="InterPro" id="IPR007110">
    <property type="entry name" value="Ig-like_dom"/>
</dbReference>
<dbReference type="PROSITE" id="PS50835">
    <property type="entry name" value="IG_LIKE"/>
    <property type="match status" value="1"/>
</dbReference>
<dbReference type="GO" id="GO:0070830">
    <property type="term" value="P:bicellular tight junction assembly"/>
    <property type="evidence" value="ECO:0007669"/>
    <property type="project" value="Ensembl"/>
</dbReference>
<feature type="region of interest" description="Disordered" evidence="1">
    <location>
        <begin position="386"/>
        <end position="411"/>
    </location>
</feature>
<dbReference type="InParanoid" id="H9G3F3"/>
<feature type="transmembrane region" description="Helical" evidence="2">
    <location>
        <begin position="289"/>
        <end position="313"/>
    </location>
</feature>
<dbReference type="GO" id="GO:0007156">
    <property type="term" value="P:homophilic cell adhesion via plasma membrane adhesion molecules"/>
    <property type="evidence" value="ECO:0000318"/>
    <property type="project" value="GO_Central"/>
</dbReference>
<dbReference type="InterPro" id="IPR042757">
    <property type="entry name" value="ESAM"/>
</dbReference>
<dbReference type="eggNOG" id="ENOG502QRZ4">
    <property type="taxonomic scope" value="Eukaryota"/>
</dbReference>
<organism evidence="4 5">
    <name type="scientific">Anolis carolinensis</name>
    <name type="common">Green anole</name>
    <name type="synonym">American chameleon</name>
    <dbReference type="NCBI Taxonomy" id="28377"/>
    <lineage>
        <taxon>Eukaryota</taxon>
        <taxon>Metazoa</taxon>
        <taxon>Chordata</taxon>
        <taxon>Craniata</taxon>
        <taxon>Vertebrata</taxon>
        <taxon>Euteleostomi</taxon>
        <taxon>Lepidosauria</taxon>
        <taxon>Squamata</taxon>
        <taxon>Bifurcata</taxon>
        <taxon>Unidentata</taxon>
        <taxon>Episquamata</taxon>
        <taxon>Toxicofera</taxon>
        <taxon>Iguania</taxon>
        <taxon>Dactyloidae</taxon>
        <taxon>Anolis</taxon>
    </lineage>
</organism>
<dbReference type="GO" id="GO:0005923">
    <property type="term" value="C:bicellular tight junction"/>
    <property type="evidence" value="ECO:0007669"/>
    <property type="project" value="Ensembl"/>
</dbReference>
<name>H9G3F3_ANOCA</name>
<evidence type="ECO:0000259" key="3">
    <source>
        <dbReference type="PROSITE" id="PS50835"/>
    </source>
</evidence>
<protein>
    <submittedName>
        <fullName evidence="4">Endothelial cell adhesion molecule</fullName>
    </submittedName>
</protein>
<dbReference type="InterPro" id="IPR013106">
    <property type="entry name" value="Ig_V-set"/>
</dbReference>
<proteinExistence type="predicted"/>
<dbReference type="GeneTree" id="ENSGT00940000157231"/>
<dbReference type="HOGENOM" id="CLU_040549_3_0_1"/>
<feature type="compositionally biased region" description="Polar residues" evidence="1">
    <location>
        <begin position="437"/>
        <end position="453"/>
    </location>
</feature>
<reference evidence="4" key="3">
    <citation type="submission" date="2025-09" db="UniProtKB">
        <authorList>
            <consortium name="Ensembl"/>
        </authorList>
    </citation>
    <scope>IDENTIFICATION</scope>
</reference>
<feature type="region of interest" description="Disordered" evidence="1">
    <location>
        <begin position="437"/>
        <end position="470"/>
    </location>
</feature>
<dbReference type="Pfam" id="PF13927">
    <property type="entry name" value="Ig_3"/>
    <property type="match status" value="1"/>
</dbReference>
<dbReference type="SMART" id="SM00409">
    <property type="entry name" value="IG"/>
    <property type="match status" value="2"/>
</dbReference>
<dbReference type="GO" id="GO:0032991">
    <property type="term" value="C:protein-containing complex"/>
    <property type="evidence" value="ECO:0007669"/>
    <property type="project" value="Ensembl"/>
</dbReference>
<gene>
    <name evidence="4" type="primary">ESAM</name>
</gene>
<keyword evidence="2" id="KW-0812">Transmembrane</keyword>
<dbReference type="Pfam" id="PF07686">
    <property type="entry name" value="V-set"/>
    <property type="match status" value="1"/>
</dbReference>